<evidence type="ECO:0000313" key="2">
    <source>
        <dbReference type="Proteomes" id="UP001211689"/>
    </source>
</evidence>
<name>A0ABT4YAF2_METRE</name>
<comment type="caution">
    <text evidence="1">The sequence shown here is derived from an EMBL/GenBank/DDBJ whole genome shotgun (WGS) entry which is preliminary data.</text>
</comment>
<protein>
    <submittedName>
        <fullName evidence="1">Uncharacterized protein</fullName>
    </submittedName>
</protein>
<dbReference type="Proteomes" id="UP001211689">
    <property type="component" value="Unassembled WGS sequence"/>
</dbReference>
<keyword evidence="2" id="KW-1185">Reference proteome</keyword>
<dbReference type="EMBL" id="JANEWF010000031">
    <property type="protein sequence ID" value="MDA8485649.1"/>
    <property type="molecule type" value="Genomic_DNA"/>
</dbReference>
<organism evidence="1 2">
    <name type="scientific">Metapseudomonas resinovorans</name>
    <name type="common">Pseudomonas resinovorans</name>
    <dbReference type="NCBI Taxonomy" id="53412"/>
    <lineage>
        <taxon>Bacteria</taxon>
        <taxon>Pseudomonadati</taxon>
        <taxon>Pseudomonadota</taxon>
        <taxon>Gammaproteobacteria</taxon>
        <taxon>Pseudomonadales</taxon>
        <taxon>Pseudomonadaceae</taxon>
        <taxon>Metapseudomonas</taxon>
    </lineage>
</organism>
<dbReference type="RefSeq" id="WP_271471877.1">
    <property type="nucleotide sequence ID" value="NZ_JANEWF010000031.1"/>
</dbReference>
<gene>
    <name evidence="1" type="ORF">NNO07_21485</name>
</gene>
<sequence>MNSVKDVRPAMLGLAGNTRVVTSLLLLIYGLAFSDGQGCPSLSVLAGVSADIFVSLSSI</sequence>
<proteinExistence type="predicted"/>
<accession>A0ABT4YAF2</accession>
<evidence type="ECO:0000313" key="1">
    <source>
        <dbReference type="EMBL" id="MDA8485649.1"/>
    </source>
</evidence>
<reference evidence="1 2" key="1">
    <citation type="submission" date="2022-07" db="EMBL/GenBank/DDBJ databases">
        <title>Genome Analysis of Selected Gammaproteobacteria from Nigerian Food snails.</title>
        <authorList>
            <person name="Okafor A.C."/>
        </authorList>
    </citation>
    <scope>NUCLEOTIDE SEQUENCE [LARGE SCALE GENOMIC DNA]</scope>
    <source>
        <strain evidence="1 2">Awg 2</strain>
    </source>
</reference>